<dbReference type="PROSITE" id="PS51736">
    <property type="entry name" value="RECOMBINASES_3"/>
    <property type="match status" value="1"/>
</dbReference>
<dbReference type="InterPro" id="IPR006119">
    <property type="entry name" value="Resolv_N"/>
</dbReference>
<name>A0A1V2VW41_9BURK</name>
<organism evidence="2 3">
    <name type="scientific">Burkholderia cenocepacia</name>
    <dbReference type="NCBI Taxonomy" id="95486"/>
    <lineage>
        <taxon>Bacteria</taxon>
        <taxon>Pseudomonadati</taxon>
        <taxon>Pseudomonadota</taxon>
        <taxon>Betaproteobacteria</taxon>
        <taxon>Burkholderiales</taxon>
        <taxon>Burkholderiaceae</taxon>
        <taxon>Burkholderia</taxon>
        <taxon>Burkholderia cepacia complex</taxon>
    </lineage>
</organism>
<sequence length="206" mass="23036">MAAYFAYLRVSRDSQDVANQRLWLLDYANAKGFTPLTMVEETASRSIPWRERLIGKLLLERTQPGDFILTSEFTRLGGSPGQVFSILETAAARGVTLIITKTQTVMDGSLNAQIQAAAFSMASMIEVEFTRARTREGLERARLAGRIGGRRKGSTGRLKLDPQRERVGELYQLGLTIPKLARHFDVTEKTMRKFLARHFPKNGSAS</sequence>
<comment type="caution">
    <text evidence="2">The sequence shown here is derived from an EMBL/GenBank/DDBJ whole genome shotgun (WGS) entry which is preliminary data.</text>
</comment>
<evidence type="ECO:0000259" key="1">
    <source>
        <dbReference type="PROSITE" id="PS51736"/>
    </source>
</evidence>
<dbReference type="Gene3D" id="3.40.50.1390">
    <property type="entry name" value="Resolvase, N-terminal catalytic domain"/>
    <property type="match status" value="1"/>
</dbReference>
<proteinExistence type="predicted"/>
<dbReference type="Pfam" id="PF00239">
    <property type="entry name" value="Resolvase"/>
    <property type="match status" value="1"/>
</dbReference>
<dbReference type="Proteomes" id="UP000188543">
    <property type="component" value="Unassembled WGS sequence"/>
</dbReference>
<dbReference type="GO" id="GO:0000150">
    <property type="term" value="F:DNA strand exchange activity"/>
    <property type="evidence" value="ECO:0007669"/>
    <property type="project" value="InterPro"/>
</dbReference>
<accession>A0A1V2VW41</accession>
<dbReference type="AlphaFoldDB" id="A0A1V2VW41"/>
<reference evidence="2 3" key="1">
    <citation type="submission" date="2016-08" db="EMBL/GenBank/DDBJ databases">
        <authorList>
            <person name="Seilhamer J.J."/>
        </authorList>
    </citation>
    <scope>NUCLEOTIDE SEQUENCE [LARGE SCALE GENOMIC DNA]</scope>
    <source>
        <strain evidence="2 3">VC14762</strain>
    </source>
</reference>
<feature type="domain" description="Resolvase/invertase-type recombinase catalytic" evidence="1">
    <location>
        <begin position="3"/>
        <end position="145"/>
    </location>
</feature>
<dbReference type="InterPro" id="IPR036162">
    <property type="entry name" value="Resolvase-like_N_sf"/>
</dbReference>
<dbReference type="EMBL" id="MUTJ01000092">
    <property type="protein sequence ID" value="ONU77732.1"/>
    <property type="molecule type" value="Genomic_DNA"/>
</dbReference>
<dbReference type="SUPFAM" id="SSF53041">
    <property type="entry name" value="Resolvase-like"/>
    <property type="match status" value="1"/>
</dbReference>
<dbReference type="RefSeq" id="WP_143279488.1">
    <property type="nucleotide sequence ID" value="NZ_MUTB01000063.1"/>
</dbReference>
<dbReference type="SMART" id="SM00857">
    <property type="entry name" value="Resolvase"/>
    <property type="match status" value="1"/>
</dbReference>
<dbReference type="GO" id="GO:0003677">
    <property type="term" value="F:DNA binding"/>
    <property type="evidence" value="ECO:0007669"/>
    <property type="project" value="InterPro"/>
</dbReference>
<dbReference type="PANTHER" id="PTHR30461">
    <property type="entry name" value="DNA-INVERTASE FROM LAMBDOID PROPHAGE"/>
    <property type="match status" value="1"/>
</dbReference>
<dbReference type="InterPro" id="IPR050639">
    <property type="entry name" value="SSR_resolvase"/>
</dbReference>
<dbReference type="PANTHER" id="PTHR30461:SF19">
    <property type="entry name" value="SITE-SPECIFIC RECOMBINASE RESOLVASE FAMILY"/>
    <property type="match status" value="1"/>
</dbReference>
<evidence type="ECO:0000313" key="3">
    <source>
        <dbReference type="Proteomes" id="UP000188543"/>
    </source>
</evidence>
<protein>
    <submittedName>
        <fullName evidence="2">Resolvase</fullName>
    </submittedName>
</protein>
<evidence type="ECO:0000313" key="2">
    <source>
        <dbReference type="EMBL" id="ONU77732.1"/>
    </source>
</evidence>
<gene>
    <name evidence="2" type="ORF">A8E72_30535</name>
</gene>